<sequence>MVLIHFQPRLHTPKAWHFVAQSEEKANPVFSNSRLLSLSGDSPLQDRLSRKRHLQVRITQIQSCSTEDVKYMIDTGFPDPDSHARRLNGERPKSGLSSHSLLDQDGPTTGLVCQQQRLDRRMDGIRHHSRAHTRVHPSPVPL</sequence>
<proteinExistence type="predicted"/>
<accession>A0A9W5ZYP2</accession>
<dbReference type="Proteomes" id="UP001144191">
    <property type="component" value="Unassembled WGS sequence"/>
</dbReference>
<protein>
    <submittedName>
        <fullName evidence="2">Uncharacterized protein</fullName>
    </submittedName>
</protein>
<organism evidence="2 3">
    <name type="scientific">Aspergillus niger</name>
    <dbReference type="NCBI Taxonomy" id="5061"/>
    <lineage>
        <taxon>Eukaryota</taxon>
        <taxon>Fungi</taxon>
        <taxon>Dikarya</taxon>
        <taxon>Ascomycota</taxon>
        <taxon>Pezizomycotina</taxon>
        <taxon>Eurotiomycetes</taxon>
        <taxon>Eurotiomycetidae</taxon>
        <taxon>Eurotiales</taxon>
        <taxon>Aspergillaceae</taxon>
        <taxon>Aspergillus</taxon>
        <taxon>Aspergillus subgen. Circumdati</taxon>
    </lineage>
</organism>
<feature type="compositionally biased region" description="Basic and acidic residues" evidence="1">
    <location>
        <begin position="80"/>
        <end position="93"/>
    </location>
</feature>
<name>A0A9W5ZYP2_ASPNG</name>
<feature type="region of interest" description="Disordered" evidence="1">
    <location>
        <begin position="75"/>
        <end position="109"/>
    </location>
</feature>
<dbReference type="AlphaFoldDB" id="A0A9W5ZYP2"/>
<reference evidence="2" key="1">
    <citation type="submission" date="2022-07" db="EMBL/GenBank/DDBJ databases">
        <title>Taxonomy of Aspergillus series Nigri: significant species reduction supported by multi-species coalescent approaches.</title>
        <authorList>
            <person name="Bian C."/>
            <person name="Kusuya Y."/>
            <person name="Sklenar F."/>
            <person name="D'hooge E."/>
            <person name="Yaguchi T."/>
            <person name="Takahashi H."/>
            <person name="Hubka V."/>
        </authorList>
    </citation>
    <scope>NUCLEOTIDE SEQUENCE</scope>
    <source>
        <strain evidence="2">IFM 63604</strain>
    </source>
</reference>
<evidence type="ECO:0000256" key="1">
    <source>
        <dbReference type="SAM" id="MobiDB-lite"/>
    </source>
</evidence>
<dbReference type="EMBL" id="BRPB01000010">
    <property type="protein sequence ID" value="GLA47027.1"/>
    <property type="molecule type" value="Genomic_DNA"/>
</dbReference>
<comment type="caution">
    <text evidence="2">The sequence shown here is derived from an EMBL/GenBank/DDBJ whole genome shotgun (WGS) entry which is preliminary data.</text>
</comment>
<gene>
    <name evidence="2" type="ORF">AnigIFM63604_000511</name>
</gene>
<evidence type="ECO:0000313" key="3">
    <source>
        <dbReference type="Proteomes" id="UP001144191"/>
    </source>
</evidence>
<evidence type="ECO:0000313" key="2">
    <source>
        <dbReference type="EMBL" id="GLA47027.1"/>
    </source>
</evidence>